<feature type="compositionally biased region" description="Basic and acidic residues" evidence="1">
    <location>
        <begin position="391"/>
        <end position="418"/>
    </location>
</feature>
<feature type="region of interest" description="Disordered" evidence="1">
    <location>
        <begin position="522"/>
        <end position="568"/>
    </location>
</feature>
<feature type="compositionally biased region" description="Gly residues" evidence="1">
    <location>
        <begin position="316"/>
        <end position="325"/>
    </location>
</feature>
<protein>
    <submittedName>
        <fullName evidence="2">Uncharacterized protein</fullName>
    </submittedName>
</protein>
<feature type="compositionally biased region" description="Basic and acidic residues" evidence="1">
    <location>
        <begin position="1351"/>
        <end position="1362"/>
    </location>
</feature>
<feature type="compositionally biased region" description="Basic and acidic residues" evidence="1">
    <location>
        <begin position="172"/>
        <end position="186"/>
    </location>
</feature>
<feature type="compositionally biased region" description="Basic and acidic residues" evidence="1">
    <location>
        <begin position="455"/>
        <end position="464"/>
    </location>
</feature>
<feature type="compositionally biased region" description="Basic and acidic residues" evidence="1">
    <location>
        <begin position="948"/>
        <end position="962"/>
    </location>
</feature>
<feature type="compositionally biased region" description="Basic and acidic residues" evidence="1">
    <location>
        <begin position="1105"/>
        <end position="1114"/>
    </location>
</feature>
<organism evidence="2 3">
    <name type="scientific">Ectocarpus siliculosus</name>
    <name type="common">Brown alga</name>
    <name type="synonym">Conferva siliculosa</name>
    <dbReference type="NCBI Taxonomy" id="2880"/>
    <lineage>
        <taxon>Eukaryota</taxon>
        <taxon>Sar</taxon>
        <taxon>Stramenopiles</taxon>
        <taxon>Ochrophyta</taxon>
        <taxon>PX clade</taxon>
        <taxon>Phaeophyceae</taxon>
        <taxon>Ectocarpales</taxon>
        <taxon>Ectocarpaceae</taxon>
        <taxon>Ectocarpus</taxon>
    </lineage>
</organism>
<feature type="region of interest" description="Disordered" evidence="1">
    <location>
        <begin position="159"/>
        <end position="327"/>
    </location>
</feature>
<reference evidence="2 3" key="1">
    <citation type="journal article" date="2010" name="Nature">
        <title>The Ectocarpus genome and the independent evolution of multicellularity in brown algae.</title>
        <authorList>
            <person name="Cock J.M."/>
            <person name="Sterck L."/>
            <person name="Rouze P."/>
            <person name="Scornet D."/>
            <person name="Allen A.E."/>
            <person name="Amoutzias G."/>
            <person name="Anthouard V."/>
            <person name="Artiguenave F."/>
            <person name="Aury J.M."/>
            <person name="Badger J.H."/>
            <person name="Beszteri B."/>
            <person name="Billiau K."/>
            <person name="Bonnet E."/>
            <person name="Bothwell J.H."/>
            <person name="Bowler C."/>
            <person name="Boyen C."/>
            <person name="Brownlee C."/>
            <person name="Carrano C.J."/>
            <person name="Charrier B."/>
            <person name="Cho G.Y."/>
            <person name="Coelho S.M."/>
            <person name="Collen J."/>
            <person name="Corre E."/>
            <person name="Da Silva C."/>
            <person name="Delage L."/>
            <person name="Delaroque N."/>
            <person name="Dittami S.M."/>
            <person name="Doulbeau S."/>
            <person name="Elias M."/>
            <person name="Farnham G."/>
            <person name="Gachon C.M."/>
            <person name="Gschloessl B."/>
            <person name="Heesch S."/>
            <person name="Jabbari K."/>
            <person name="Jubin C."/>
            <person name="Kawai H."/>
            <person name="Kimura K."/>
            <person name="Kloareg B."/>
            <person name="Kupper F.C."/>
            <person name="Lang D."/>
            <person name="Le Bail A."/>
            <person name="Leblanc C."/>
            <person name="Lerouge P."/>
            <person name="Lohr M."/>
            <person name="Lopez P.J."/>
            <person name="Martens C."/>
            <person name="Maumus F."/>
            <person name="Michel G."/>
            <person name="Miranda-Saavedra D."/>
            <person name="Morales J."/>
            <person name="Moreau H."/>
            <person name="Motomura T."/>
            <person name="Nagasato C."/>
            <person name="Napoli C.A."/>
            <person name="Nelson D.R."/>
            <person name="Nyvall-Collen P."/>
            <person name="Peters A.F."/>
            <person name="Pommier C."/>
            <person name="Potin P."/>
            <person name="Poulain J."/>
            <person name="Quesneville H."/>
            <person name="Read B."/>
            <person name="Rensing S.A."/>
            <person name="Ritter A."/>
            <person name="Rousvoal S."/>
            <person name="Samanta M."/>
            <person name="Samson G."/>
            <person name="Schroeder D.C."/>
            <person name="Segurens B."/>
            <person name="Strittmatter M."/>
            <person name="Tonon T."/>
            <person name="Tregear J.W."/>
            <person name="Valentin K."/>
            <person name="von Dassow P."/>
            <person name="Yamagishi T."/>
            <person name="Van de Peer Y."/>
            <person name="Wincker P."/>
        </authorList>
    </citation>
    <scope>NUCLEOTIDE SEQUENCE [LARGE SCALE GENOMIC DNA]</scope>
    <source>
        <strain evidence="3">Ec32 / CCAP1310/4</strain>
    </source>
</reference>
<feature type="compositionally biased region" description="Basic residues" evidence="1">
    <location>
        <begin position="522"/>
        <end position="540"/>
    </location>
</feature>
<evidence type="ECO:0000313" key="3">
    <source>
        <dbReference type="Proteomes" id="UP000002630"/>
    </source>
</evidence>
<feature type="region of interest" description="Disordered" evidence="1">
    <location>
        <begin position="811"/>
        <end position="838"/>
    </location>
</feature>
<feature type="compositionally biased region" description="Acidic residues" evidence="1">
    <location>
        <begin position="1064"/>
        <end position="1073"/>
    </location>
</feature>
<feature type="compositionally biased region" description="Basic and acidic residues" evidence="1">
    <location>
        <begin position="1378"/>
        <end position="1388"/>
    </location>
</feature>
<feature type="region of interest" description="Disordered" evidence="1">
    <location>
        <begin position="726"/>
        <end position="746"/>
    </location>
</feature>
<feature type="compositionally biased region" description="Low complexity" evidence="1">
    <location>
        <begin position="919"/>
        <end position="939"/>
    </location>
</feature>
<feature type="compositionally biased region" description="Low complexity" evidence="1">
    <location>
        <begin position="80"/>
        <end position="105"/>
    </location>
</feature>
<feature type="compositionally biased region" description="Basic residues" evidence="1">
    <location>
        <begin position="378"/>
        <end position="389"/>
    </location>
</feature>
<feature type="compositionally biased region" description="Basic and acidic residues" evidence="1">
    <location>
        <begin position="1052"/>
        <end position="1063"/>
    </location>
</feature>
<feature type="region of interest" description="Disordered" evidence="1">
    <location>
        <begin position="357"/>
        <end position="496"/>
    </location>
</feature>
<dbReference type="EMBL" id="FN648387">
    <property type="protein sequence ID" value="CBJ26157.1"/>
    <property type="molecule type" value="Genomic_DNA"/>
</dbReference>
<feature type="compositionally biased region" description="Acidic residues" evidence="1">
    <location>
        <begin position="1179"/>
        <end position="1203"/>
    </location>
</feature>
<evidence type="ECO:0000313" key="2">
    <source>
        <dbReference type="EMBL" id="CBJ26157.1"/>
    </source>
</evidence>
<feature type="compositionally biased region" description="Basic and acidic residues" evidence="1">
    <location>
        <begin position="195"/>
        <end position="211"/>
    </location>
</feature>
<gene>
    <name evidence="2" type="ORF">Esi_0021_0147</name>
</gene>
<keyword evidence="3" id="KW-1185">Reference proteome</keyword>
<proteinExistence type="predicted"/>
<sequence>MLFPLTFKSVGLARAEAKQGLDVYWGEALRRCWREGNGRGARSLEELSPALVYREVAVCRACYDVYRRLDKLRERGGGRTADAAGDRGSCSSSSSSSSSLPLPSSKGRRDSLAGIDATASSGRRAAAAEAGAVTLREEVGEMLKDVDARAGKPGVEAGIPWRRRLSKSKSTAGERVDQSRLVDKLSRPKKQQLHHPAEEERHTLPREDHTARRPTLKRQVKSQGDIPDSAGDAGDRRHHPQRRTSAPVPGGGFPSLTRARRRRLEPAAPVRGAPWQRTALPRGKKSAWPPLDDEGGEGTVASDHHASNPFGRYLEGSGGGGGGSGRSRETICAIEAMLEEGGGDSYLPARARDLPEALAVLGPPKPESSSKDKARGSTARKKLRHRGAGKKSGEDPERENNGHGTGGEESHRTTRDALEASAENGSTGRSGNDPGPNTGGEGHTRKTSPGWPSAKPERAEERFLHPWQRALEADKRAVNARTGGQHEAALLEEQRCRREARRAAAESKDCRRAGRRVAARLGRQHGRRGRRHRSGKSRVHGKGDRKMAPDRPEGSESRAKLNGQGYEVSSRDREVVLHRCGGDEDDDDSLRQLRDALGWARKTLEALMKRLKDRGIAIESARAAAARGGGGLGGAAKDWEIVRVLNKLRRRVAAFEDEGISLGVNKATTAEEGVAGAAEARSKCEAACESFEADFCHLIDELTATAKGLPSHPDLQLRSTSITHWASESSGSVPPGPGGAAASDPASRTTFRSLSFGLCSSCSVLPVARRCLDCDGDDRDRCSSCFVREHRDADRQRHRFLRISGCGREGGGTVAGPRRGAASAEKGAVQEDSSGGGARCSRCGDLAAARRCRDCSVDMCAACHFLAHRSPSKRSHVTEFVGETAVSMQEALQSRNWGAAAGSAAAREISNDGGEVAAKESGASSSSSPFSSPSTPQASRNVGNSGSDRVDAVSREAREGWGRESPVPGEGSFGKGAAQSLAQVRRTIDAPAVPPPGPSQSLGGIGSGLSGATEHFDGVGGESEDVSRDDARPIDVDPSAEVGVGGSTSLTDGDHGVHPRFEPPGDDFVEEEAAIPNGDGSPDEVIHRDGAGHYGGGGWNGWEEGQGRDERGNVDVEIPEEITGGDGEHGPSDSATHSINIKDDGRSRDTLRAGAGGRGEGADMAEDMFGGLEGIKEEEGLEGEETDTSSEEDSDNDDDDDEGMMWSPVNIAKVVVPDTASDDEEAEIYSPPFTSRAARTPDELDDIPATSMEEGEDRGNSQAAQTREATTPKIAKTPGPDEVTVNGAVGRRELDTSSPPPPPAATPKGEAATIDLDFALGSRKRNEEREGHGGGGDASPKWTLLLQTGAPKDEVAERKPDGKSTPPPPAAEIMQRADGPERTDHQETVESGCPSPQEAVSQNTDTSAVEADESNCR</sequence>
<accession>D7FR03</accession>
<feature type="compositionally biased region" description="Polar residues" evidence="1">
    <location>
        <begin position="1398"/>
        <end position="1407"/>
    </location>
</feature>
<dbReference type="OrthoDB" id="10428945at2759"/>
<feature type="region of interest" description="Disordered" evidence="1">
    <location>
        <begin position="906"/>
        <end position="1417"/>
    </location>
</feature>
<evidence type="ECO:0000256" key="1">
    <source>
        <dbReference type="SAM" id="MobiDB-lite"/>
    </source>
</evidence>
<feature type="compositionally biased region" description="Basic and acidic residues" evidence="1">
    <location>
        <begin position="1025"/>
        <end position="1035"/>
    </location>
</feature>
<feature type="compositionally biased region" description="Polar residues" evidence="1">
    <location>
        <begin position="1260"/>
        <end position="1269"/>
    </location>
</feature>
<feature type="compositionally biased region" description="Basic and acidic residues" evidence="1">
    <location>
        <begin position="541"/>
        <end position="559"/>
    </location>
</feature>
<dbReference type="CDD" id="cd19757">
    <property type="entry name" value="Bbox1"/>
    <property type="match status" value="1"/>
</dbReference>
<dbReference type="Proteomes" id="UP000002630">
    <property type="component" value="Linkage Group LG14"/>
</dbReference>
<name>D7FR03_ECTSI</name>
<feature type="compositionally biased region" description="Basic and acidic residues" evidence="1">
    <location>
        <begin position="1140"/>
        <end position="1151"/>
    </location>
</feature>
<feature type="region of interest" description="Disordered" evidence="1">
    <location>
        <begin position="77"/>
        <end position="111"/>
    </location>
</feature>